<dbReference type="AlphaFoldDB" id="A0A4Q8XS17"/>
<organism evidence="2 6">
    <name type="scientific">Rhizobium leguminosarum</name>
    <dbReference type="NCBI Taxonomy" id="384"/>
    <lineage>
        <taxon>Bacteria</taxon>
        <taxon>Pseudomonadati</taxon>
        <taxon>Pseudomonadota</taxon>
        <taxon>Alphaproteobacteria</taxon>
        <taxon>Hyphomicrobiales</taxon>
        <taxon>Rhizobiaceae</taxon>
        <taxon>Rhizobium/Agrobacterium group</taxon>
        <taxon>Rhizobium</taxon>
    </lineage>
</organism>
<evidence type="ECO:0000313" key="3">
    <source>
        <dbReference type="EMBL" id="TAY43883.1"/>
    </source>
</evidence>
<dbReference type="GeneID" id="303219119"/>
<geneLocation type="plasmid" evidence="3">
    <name>pSM135B_Rh02</name>
</geneLocation>
<comment type="caution">
    <text evidence="2">The sequence shown here is derived from an EMBL/GenBank/DDBJ whole genome shotgun (WGS) entry which is preliminary data.</text>
</comment>
<dbReference type="EMBL" id="SIPS01000010">
    <property type="protein sequence ID" value="TAW13777.1"/>
    <property type="molecule type" value="Genomic_DNA"/>
</dbReference>
<evidence type="ECO:0000313" key="1">
    <source>
        <dbReference type="EMBL" id="TAW13777.1"/>
    </source>
</evidence>
<accession>A0A4Q8XS17</accession>
<protein>
    <submittedName>
        <fullName evidence="2">Uncharacterized protein</fullName>
    </submittedName>
</protein>
<proteinExistence type="predicted"/>
<dbReference type="Proteomes" id="UP000292036">
    <property type="component" value="Unassembled WGS sequence"/>
</dbReference>
<evidence type="ECO:0000313" key="6">
    <source>
        <dbReference type="Proteomes" id="UP000293652"/>
    </source>
</evidence>
<dbReference type="EMBL" id="SIOP01000003">
    <property type="protein sequence ID" value="TAY43883.1"/>
    <property type="molecule type" value="Genomic_DNA"/>
</dbReference>
<dbReference type="EMBL" id="SIPC01000007">
    <property type="protein sequence ID" value="TAX65313.1"/>
    <property type="molecule type" value="Genomic_DNA"/>
</dbReference>
<evidence type="ECO:0000313" key="5">
    <source>
        <dbReference type="Proteomes" id="UP000292974"/>
    </source>
</evidence>
<dbReference type="RefSeq" id="WP_017965518.1">
    <property type="nucleotide sequence ID" value="NZ_JBGEXB010000018.1"/>
</dbReference>
<evidence type="ECO:0000313" key="2">
    <source>
        <dbReference type="EMBL" id="TAX65313.1"/>
    </source>
</evidence>
<keyword evidence="3" id="KW-0614">Plasmid</keyword>
<dbReference type="Proteomes" id="UP000292974">
    <property type="component" value="Unassembled WGS sequence"/>
</dbReference>
<dbReference type="Proteomes" id="UP000293652">
    <property type="component" value="Unassembled WGS sequence"/>
</dbReference>
<gene>
    <name evidence="3" type="ORF">ELH90_31845</name>
    <name evidence="2" type="ORF">ELI03_33730</name>
    <name evidence="1" type="ORF">ELI19_34295</name>
</gene>
<reference evidence="4 5" key="1">
    <citation type="submission" date="2019-02" db="EMBL/GenBank/DDBJ databases">
        <title>The genomic architecture of introgression among sibling species of bacteria.</title>
        <authorList>
            <person name="Cavassim M.I.A."/>
            <person name="Moeskjaer S."/>
            <person name="Moslemi C."/>
            <person name="Fields B."/>
            <person name="Bachmann A."/>
            <person name="Vilhjalmsson B."/>
            <person name="Schierup M.H."/>
            <person name="Young J.P.W."/>
            <person name="Andersen S.U."/>
        </authorList>
    </citation>
    <scope>NUCLEOTIDE SEQUENCE [LARGE SCALE GENOMIC DNA]</scope>
    <source>
        <strain evidence="3 5">SM135B</strain>
        <strain evidence="2 6">SM145A</strain>
        <strain evidence="1 4">SM151B</strain>
        <plasmid evidence="3">pSM135B_Rh02</plasmid>
    </source>
</reference>
<name>A0A4Q8XS17_RHILE</name>
<evidence type="ECO:0000313" key="4">
    <source>
        <dbReference type="Proteomes" id="UP000292036"/>
    </source>
</evidence>
<sequence>MEHANFTDEEVKAVLEHFQKTTPSTFKETKAKLVELGLASEAGLLNARGQSIVSLLQGPATYTKEEEMAVAHYSHNPGNVAGQGILALGLGYVDRFGMTDLNLRGRMIEHCYRMSIR</sequence>